<proteinExistence type="predicted"/>
<accession>A0ACC4D7M2</accession>
<evidence type="ECO:0000313" key="2">
    <source>
        <dbReference type="Proteomes" id="UP001638806"/>
    </source>
</evidence>
<name>A0ACC4D7M2_PURLI</name>
<evidence type="ECO:0000313" key="1">
    <source>
        <dbReference type="EMBL" id="KAL3952320.1"/>
    </source>
</evidence>
<dbReference type="EMBL" id="JBGNUJ010000013">
    <property type="protein sequence ID" value="KAL3952320.1"/>
    <property type="molecule type" value="Genomic_DNA"/>
</dbReference>
<organism evidence="1 2">
    <name type="scientific">Purpureocillium lilacinum</name>
    <name type="common">Paecilomyces lilacinus</name>
    <dbReference type="NCBI Taxonomy" id="33203"/>
    <lineage>
        <taxon>Eukaryota</taxon>
        <taxon>Fungi</taxon>
        <taxon>Dikarya</taxon>
        <taxon>Ascomycota</taxon>
        <taxon>Pezizomycotina</taxon>
        <taxon>Sordariomycetes</taxon>
        <taxon>Hypocreomycetidae</taxon>
        <taxon>Hypocreales</taxon>
        <taxon>Ophiocordycipitaceae</taxon>
        <taxon>Purpureocillium</taxon>
    </lineage>
</organism>
<dbReference type="Proteomes" id="UP001638806">
    <property type="component" value="Unassembled WGS sequence"/>
</dbReference>
<keyword evidence="2" id="KW-1185">Reference proteome</keyword>
<comment type="caution">
    <text evidence="1">The sequence shown here is derived from an EMBL/GenBank/DDBJ whole genome shotgun (WGS) entry which is preliminary data.</text>
</comment>
<sequence>MEGGHGVAGGRKHSTVPAFLGAFLRSPCIRSLAASFFHPYFRAGRAYVCYLLGRGGRIIASLNETCTTRRLPPGQHRGVLMRRVIHIPSYNSLARFPPLVPRVSWLSSAGPSHRADKVRIDGKLPSRHVYTTRRLAGLLLLPRRCPRT</sequence>
<protein>
    <submittedName>
        <fullName evidence="1">Uncharacterized protein</fullName>
    </submittedName>
</protein>
<reference evidence="1" key="1">
    <citation type="submission" date="2024-12" db="EMBL/GenBank/DDBJ databases">
        <title>Comparative genomics and development of molecular markers within Purpureocillium lilacinum and among Purpureocillium species.</title>
        <authorList>
            <person name="Yeh Z.-Y."/>
            <person name="Ni N.-T."/>
            <person name="Lo P.-H."/>
            <person name="Mushyakhwo K."/>
            <person name="Lin C.-F."/>
            <person name="Nai Y.-S."/>
        </authorList>
    </citation>
    <scope>NUCLEOTIDE SEQUENCE</scope>
    <source>
        <strain evidence="1">NCHU-NPUST-175</strain>
    </source>
</reference>
<gene>
    <name evidence="1" type="ORF">ACCO45_014037</name>
</gene>